<comment type="caution">
    <text evidence="2">The sequence shown here is derived from an EMBL/GenBank/DDBJ whole genome shotgun (WGS) entry which is preliminary data.</text>
</comment>
<dbReference type="PROSITE" id="PS51257">
    <property type="entry name" value="PROKAR_LIPOPROTEIN"/>
    <property type="match status" value="1"/>
</dbReference>
<dbReference type="Pfam" id="PF17820">
    <property type="entry name" value="PDZ_6"/>
    <property type="match status" value="1"/>
</dbReference>
<dbReference type="InterPro" id="IPR036034">
    <property type="entry name" value="PDZ_sf"/>
</dbReference>
<feature type="domain" description="PDZ" evidence="1">
    <location>
        <begin position="200"/>
        <end position="250"/>
    </location>
</feature>
<evidence type="ECO:0000259" key="1">
    <source>
        <dbReference type="Pfam" id="PF17820"/>
    </source>
</evidence>
<organism evidence="2">
    <name type="scientific">bioreactor metagenome</name>
    <dbReference type="NCBI Taxonomy" id="1076179"/>
    <lineage>
        <taxon>unclassified sequences</taxon>
        <taxon>metagenomes</taxon>
        <taxon>ecological metagenomes</taxon>
    </lineage>
</organism>
<dbReference type="Gene3D" id="2.30.42.10">
    <property type="match status" value="1"/>
</dbReference>
<accession>A0A644SY85</accession>
<protein>
    <recommendedName>
        <fullName evidence="1">PDZ domain-containing protein</fullName>
    </recommendedName>
</protein>
<dbReference type="EMBL" id="VSSQ01000010">
    <property type="protein sequence ID" value="MPL59575.1"/>
    <property type="molecule type" value="Genomic_DNA"/>
</dbReference>
<name>A0A644SY85_9ZZZZ</name>
<dbReference type="AlphaFoldDB" id="A0A644SY85"/>
<gene>
    <name evidence="2" type="ORF">SDC9_05128</name>
</gene>
<sequence length="284" mass="30725">MKKASLLIGLSALFVLGCATPPPPAPPPVSDIWPKIYEDETYLTGFESTWTEDEAVGAIRNLQNSFVEHNANLPITELNVDAFGARARWSWVEVGAIQKSAGFIIPFDQVTSVLLESYPASDKAFKWGINVYISGGNPVVLRMPNRDAAERFGKAVIVLAKARKSPLSMPNMRFGAAVGSLTVDQSRAAGVLQSAGVIISWIFRESPAEKAGFSAQDIITSVAGKTIQKGQELFDLIEVAAAAGATELKIDGLRRTYRREGDKYVEVFIPIRFSLPIAQPGGTK</sequence>
<evidence type="ECO:0000313" key="2">
    <source>
        <dbReference type="EMBL" id="MPL59575.1"/>
    </source>
</evidence>
<dbReference type="InterPro" id="IPR041489">
    <property type="entry name" value="PDZ_6"/>
</dbReference>
<dbReference type="SUPFAM" id="SSF50156">
    <property type="entry name" value="PDZ domain-like"/>
    <property type="match status" value="1"/>
</dbReference>
<reference evidence="2" key="1">
    <citation type="submission" date="2019-08" db="EMBL/GenBank/DDBJ databases">
        <authorList>
            <person name="Kucharzyk K."/>
            <person name="Murdoch R.W."/>
            <person name="Higgins S."/>
            <person name="Loffler F."/>
        </authorList>
    </citation>
    <scope>NUCLEOTIDE SEQUENCE</scope>
</reference>
<proteinExistence type="predicted"/>